<dbReference type="SMART" id="SM00347">
    <property type="entry name" value="HTH_MARR"/>
    <property type="match status" value="1"/>
</dbReference>
<dbReference type="GO" id="GO:0006950">
    <property type="term" value="P:response to stress"/>
    <property type="evidence" value="ECO:0007669"/>
    <property type="project" value="TreeGrafter"/>
</dbReference>
<dbReference type="InterPro" id="IPR000835">
    <property type="entry name" value="HTH_MarR-typ"/>
</dbReference>
<name>A0A6J6DXB0_9ZZZZ</name>
<protein>
    <submittedName>
        <fullName evidence="2">Unannotated protein</fullName>
    </submittedName>
</protein>
<dbReference type="PANTHER" id="PTHR33164">
    <property type="entry name" value="TRANSCRIPTIONAL REGULATOR, MARR FAMILY"/>
    <property type="match status" value="1"/>
</dbReference>
<dbReference type="EMBL" id="CAEZSR010000083">
    <property type="protein sequence ID" value="CAB4567854.1"/>
    <property type="molecule type" value="Genomic_DNA"/>
</dbReference>
<dbReference type="AlphaFoldDB" id="A0A6J6DXB0"/>
<reference evidence="2" key="1">
    <citation type="submission" date="2020-05" db="EMBL/GenBank/DDBJ databases">
        <authorList>
            <person name="Chiriac C."/>
            <person name="Salcher M."/>
            <person name="Ghai R."/>
            <person name="Kavagutti S V."/>
        </authorList>
    </citation>
    <scope>NUCLEOTIDE SEQUENCE</scope>
</reference>
<sequence>MAPELPQTIDQPRWLDPVEMQAWRAYVDTVYALQHALEADVAPFGLTMGDYEVLVRLSEQSERQQRMCDLAAELRLSPSGLTRRLDGLVRAGLVSREPSPDDRRVMLAVLTDAGYDLLVRAAPHHVEGVRRHLIDQLDRREVEALASAFTKVRDGLLASQTQQP</sequence>
<gene>
    <name evidence="2" type="ORF">UFOPK1493_02202</name>
</gene>
<dbReference type="SUPFAM" id="SSF46785">
    <property type="entry name" value="Winged helix' DNA-binding domain"/>
    <property type="match status" value="1"/>
</dbReference>
<dbReference type="Pfam" id="PF01047">
    <property type="entry name" value="MarR"/>
    <property type="match status" value="1"/>
</dbReference>
<dbReference type="PROSITE" id="PS50995">
    <property type="entry name" value="HTH_MARR_2"/>
    <property type="match status" value="1"/>
</dbReference>
<dbReference type="PANTHER" id="PTHR33164:SF99">
    <property type="entry name" value="MARR FAMILY REGULATORY PROTEIN"/>
    <property type="match status" value="1"/>
</dbReference>
<dbReference type="Gene3D" id="1.10.10.10">
    <property type="entry name" value="Winged helix-like DNA-binding domain superfamily/Winged helix DNA-binding domain"/>
    <property type="match status" value="1"/>
</dbReference>
<proteinExistence type="predicted"/>
<feature type="domain" description="HTH marR-type" evidence="1">
    <location>
        <begin position="19"/>
        <end position="154"/>
    </location>
</feature>
<dbReference type="InterPro" id="IPR039422">
    <property type="entry name" value="MarR/SlyA-like"/>
</dbReference>
<dbReference type="InterPro" id="IPR036388">
    <property type="entry name" value="WH-like_DNA-bd_sf"/>
</dbReference>
<evidence type="ECO:0000313" key="2">
    <source>
        <dbReference type="EMBL" id="CAB4567854.1"/>
    </source>
</evidence>
<evidence type="ECO:0000259" key="1">
    <source>
        <dbReference type="PROSITE" id="PS50995"/>
    </source>
</evidence>
<accession>A0A6J6DXB0</accession>
<dbReference type="GO" id="GO:0003700">
    <property type="term" value="F:DNA-binding transcription factor activity"/>
    <property type="evidence" value="ECO:0007669"/>
    <property type="project" value="InterPro"/>
</dbReference>
<dbReference type="InterPro" id="IPR036390">
    <property type="entry name" value="WH_DNA-bd_sf"/>
</dbReference>
<organism evidence="2">
    <name type="scientific">freshwater metagenome</name>
    <dbReference type="NCBI Taxonomy" id="449393"/>
    <lineage>
        <taxon>unclassified sequences</taxon>
        <taxon>metagenomes</taxon>
        <taxon>ecological metagenomes</taxon>
    </lineage>
</organism>
<dbReference type="PRINTS" id="PR00598">
    <property type="entry name" value="HTHMARR"/>
</dbReference>